<evidence type="ECO:0000313" key="8">
    <source>
        <dbReference type="EMBL" id="NDV61576.1"/>
    </source>
</evidence>
<dbReference type="Gene3D" id="3.40.720.10">
    <property type="entry name" value="Alkaline Phosphatase, subunit A"/>
    <property type="match status" value="1"/>
</dbReference>
<dbReference type="EMBL" id="JAAGNX010000001">
    <property type="protein sequence ID" value="NDV61576.1"/>
    <property type="molecule type" value="Genomic_DNA"/>
</dbReference>
<evidence type="ECO:0000256" key="4">
    <source>
        <dbReference type="ARBA" id="ARBA00022729"/>
    </source>
</evidence>
<keyword evidence="5" id="KW-0378">Hydrolase</keyword>
<gene>
    <name evidence="8" type="ORF">G0Q06_03855</name>
</gene>
<evidence type="ECO:0000256" key="5">
    <source>
        <dbReference type="ARBA" id="ARBA00022801"/>
    </source>
</evidence>
<comment type="cofactor">
    <cofactor evidence="1">
        <name>Ca(2+)</name>
        <dbReference type="ChEBI" id="CHEBI:29108"/>
    </cofactor>
</comment>
<dbReference type="GO" id="GO:0005737">
    <property type="term" value="C:cytoplasm"/>
    <property type="evidence" value="ECO:0007669"/>
    <property type="project" value="TreeGrafter"/>
</dbReference>
<comment type="caution">
    <text evidence="8">The sequence shown here is derived from an EMBL/GenBank/DDBJ whole genome shotgun (WGS) entry which is preliminary data.</text>
</comment>
<dbReference type="GO" id="GO:0046872">
    <property type="term" value="F:metal ion binding"/>
    <property type="evidence" value="ECO:0007669"/>
    <property type="project" value="UniProtKB-KW"/>
</dbReference>
<dbReference type="InterPro" id="IPR035874">
    <property type="entry name" value="IDS"/>
</dbReference>
<keyword evidence="4" id="KW-0732">Signal</keyword>
<name>A0A6B2LZS9_9BACT</name>
<accession>A0A6B2LZS9</accession>
<dbReference type="AlphaFoldDB" id="A0A6B2LZS9"/>
<keyword evidence="9" id="KW-1185">Reference proteome</keyword>
<keyword evidence="3" id="KW-0479">Metal-binding</keyword>
<evidence type="ECO:0000259" key="7">
    <source>
        <dbReference type="Pfam" id="PF00884"/>
    </source>
</evidence>
<evidence type="ECO:0000256" key="6">
    <source>
        <dbReference type="ARBA" id="ARBA00022837"/>
    </source>
</evidence>
<dbReference type="SUPFAM" id="SSF53649">
    <property type="entry name" value="Alkaline phosphatase-like"/>
    <property type="match status" value="1"/>
</dbReference>
<dbReference type="RefSeq" id="WP_163962639.1">
    <property type="nucleotide sequence ID" value="NZ_JAAGNX010000001.1"/>
</dbReference>
<evidence type="ECO:0000256" key="3">
    <source>
        <dbReference type="ARBA" id="ARBA00022723"/>
    </source>
</evidence>
<comment type="similarity">
    <text evidence="2">Belongs to the sulfatase family.</text>
</comment>
<feature type="domain" description="Sulfatase N-terminal" evidence="7">
    <location>
        <begin position="31"/>
        <end position="369"/>
    </location>
</feature>
<dbReference type="InterPro" id="IPR017850">
    <property type="entry name" value="Alkaline_phosphatase_core_sf"/>
</dbReference>
<keyword evidence="6" id="KW-0106">Calcium</keyword>
<sequence>MTSPTRFLSLIFLSGFVFLIPVSAEEKAPLNVLLIMVDDLRPELSCYGVGEVVSPNIDRLASRGMRFNNAYAQYPVCNPSRASLLTGWRPNEVGIVTNNIPLRKVWPDVVTLPQIFRENGYFTAGFGKIFHLGLNADQEVTFFEDPQSFDIFYDARPDASKLGKTGEGRNLTDGRLGWCQWLAANGDDEDQADGLLAKAAIKILNEKRDRPFFIGLGFHKPHDPFIAPKKYFDLYPVEDVKLAIEPDNRSPRVRHAIPNERDFSSFTDKERKEFKRAYQACVSFTDAQIGKVFSAMDKLNLWDTTIVILMGDHGYHLGEHDWWNKVTVYELGARAPMAIWVPGTKGMGRSTDAIVEFVDLYPTLLDLTGLNSPHKLSGVSVRPVFDDPDLPGKQAAFTQVNRGKVYGRSVRTRDWRYTEWGETGELGIELYNKRSDDGEYYNLAESEKHSNVRKHMKQLLYEGFIKNQEAH</sequence>
<dbReference type="Pfam" id="PF00884">
    <property type="entry name" value="Sulfatase"/>
    <property type="match status" value="1"/>
</dbReference>
<dbReference type="GO" id="GO:0004423">
    <property type="term" value="F:iduronate-2-sulfatase activity"/>
    <property type="evidence" value="ECO:0007669"/>
    <property type="project" value="InterPro"/>
</dbReference>
<evidence type="ECO:0000256" key="2">
    <source>
        <dbReference type="ARBA" id="ARBA00008779"/>
    </source>
</evidence>
<dbReference type="Proteomes" id="UP000478417">
    <property type="component" value="Unassembled WGS sequence"/>
</dbReference>
<proteinExistence type="inferred from homology"/>
<dbReference type="InterPro" id="IPR000917">
    <property type="entry name" value="Sulfatase_N"/>
</dbReference>
<dbReference type="CDD" id="cd16030">
    <property type="entry name" value="iduronate-2-sulfatase"/>
    <property type="match status" value="1"/>
</dbReference>
<evidence type="ECO:0000256" key="1">
    <source>
        <dbReference type="ARBA" id="ARBA00001913"/>
    </source>
</evidence>
<organism evidence="8 9">
    <name type="scientific">Oceanipulchritudo coccoides</name>
    <dbReference type="NCBI Taxonomy" id="2706888"/>
    <lineage>
        <taxon>Bacteria</taxon>
        <taxon>Pseudomonadati</taxon>
        <taxon>Verrucomicrobiota</taxon>
        <taxon>Opitutia</taxon>
        <taxon>Puniceicoccales</taxon>
        <taxon>Oceanipulchritudinaceae</taxon>
        <taxon>Oceanipulchritudo</taxon>
    </lineage>
</organism>
<dbReference type="PANTHER" id="PTHR45953">
    <property type="entry name" value="IDURONATE 2-SULFATASE"/>
    <property type="match status" value="1"/>
</dbReference>
<dbReference type="PANTHER" id="PTHR45953:SF1">
    <property type="entry name" value="IDURONATE 2-SULFATASE"/>
    <property type="match status" value="1"/>
</dbReference>
<protein>
    <submittedName>
        <fullName evidence="8">Sulfatase</fullName>
    </submittedName>
</protein>
<evidence type="ECO:0000313" key="9">
    <source>
        <dbReference type="Proteomes" id="UP000478417"/>
    </source>
</evidence>
<reference evidence="8 9" key="1">
    <citation type="submission" date="2020-02" db="EMBL/GenBank/DDBJ databases">
        <title>Albibacoteraceae fam. nov., the first described family within the subdivision 4 Verrucomicrobia.</title>
        <authorList>
            <person name="Xi F."/>
        </authorList>
    </citation>
    <scope>NUCLEOTIDE SEQUENCE [LARGE SCALE GENOMIC DNA]</scope>
    <source>
        <strain evidence="8 9">CK1056</strain>
    </source>
</reference>